<organism evidence="1 2">
    <name type="scientific">Pseudaminobacter soli</name>
    <name type="common">ex Zhang et al. 2022</name>
    <dbReference type="NCBI Taxonomy" id="2831468"/>
    <lineage>
        <taxon>Bacteria</taxon>
        <taxon>Pseudomonadati</taxon>
        <taxon>Pseudomonadota</taxon>
        <taxon>Alphaproteobacteria</taxon>
        <taxon>Hyphomicrobiales</taxon>
        <taxon>Phyllobacteriaceae</taxon>
        <taxon>Pseudaminobacter</taxon>
    </lineage>
</organism>
<evidence type="ECO:0000313" key="2">
    <source>
        <dbReference type="Proteomes" id="UP000680348"/>
    </source>
</evidence>
<dbReference type="Pfam" id="PF08734">
    <property type="entry name" value="GYD"/>
    <property type="match status" value="1"/>
</dbReference>
<proteinExistence type="predicted"/>
<sequence length="104" mass="11785">MPSFVMLTRLNHEALKQPNSLVDLSHEVTRRIKTECPGVEWDANYTILGPADYLDIFSAPDVETAMKVATIIRMFGHADTEIWTALEWDRFVELARSIPSAPKP</sequence>
<dbReference type="InterPro" id="IPR014845">
    <property type="entry name" value="GYD/TTHA1554"/>
</dbReference>
<name>A0A942I2N3_9HYPH</name>
<dbReference type="Proteomes" id="UP000680348">
    <property type="component" value="Unassembled WGS sequence"/>
</dbReference>
<accession>A0A942I2N3</accession>
<protein>
    <submittedName>
        <fullName evidence="1">GYD domain-containing protein</fullName>
    </submittedName>
</protein>
<gene>
    <name evidence="1" type="ORF">KEU06_08475</name>
</gene>
<dbReference type="EMBL" id="JAGWCR010000004">
    <property type="protein sequence ID" value="MBS3648664.1"/>
    <property type="molecule type" value="Genomic_DNA"/>
</dbReference>
<keyword evidence="2" id="KW-1185">Reference proteome</keyword>
<dbReference type="RefSeq" id="WP_188254234.1">
    <property type="nucleotide sequence ID" value="NZ_JABVCF010000004.1"/>
</dbReference>
<dbReference type="AlphaFoldDB" id="A0A942I2N3"/>
<comment type="caution">
    <text evidence="1">The sequence shown here is derived from an EMBL/GenBank/DDBJ whole genome shotgun (WGS) entry which is preliminary data.</text>
</comment>
<evidence type="ECO:0000313" key="1">
    <source>
        <dbReference type="EMBL" id="MBS3648664.1"/>
    </source>
</evidence>
<reference evidence="1" key="1">
    <citation type="submission" date="2021-04" db="EMBL/GenBank/DDBJ databases">
        <title>Pseudaminobacter soli sp. nov., isolated from paddy soil contaminated by heavy metals.</title>
        <authorList>
            <person name="Zhang K."/>
        </authorList>
    </citation>
    <scope>NUCLEOTIDE SEQUENCE</scope>
    <source>
        <strain evidence="1">19-2017</strain>
    </source>
</reference>